<dbReference type="SUPFAM" id="SSF53187">
    <property type="entry name" value="Zn-dependent exopeptidases"/>
    <property type="match status" value="1"/>
</dbReference>
<sequence>MQTFSLSNRTENDKTGVNNSQNLIATRNNKSNYNKGIIVICAHYDCERNSVGANDNASGVSVVRRQLDY</sequence>
<dbReference type="RefSeq" id="WP_122060321.1">
    <property type="nucleotide sequence ID" value="NZ_RFAQ01000120.1"/>
</dbReference>
<evidence type="ECO:0000313" key="4">
    <source>
        <dbReference type="Proteomes" id="UP000277999"/>
    </source>
</evidence>
<dbReference type="EMBL" id="RFAQ01000120">
    <property type="protein sequence ID" value="RMC91797.1"/>
    <property type="molecule type" value="Genomic_DNA"/>
</dbReference>
<dbReference type="AlphaFoldDB" id="A0A3M0SAX3"/>
<gene>
    <name evidence="3" type="ORF">D9O40_21660</name>
</gene>
<dbReference type="Pfam" id="PF04389">
    <property type="entry name" value="Peptidase_M28"/>
    <property type="match status" value="1"/>
</dbReference>
<dbReference type="InterPro" id="IPR007484">
    <property type="entry name" value="Peptidase_M28"/>
</dbReference>
<evidence type="ECO:0000256" key="1">
    <source>
        <dbReference type="SAM" id="MobiDB-lite"/>
    </source>
</evidence>
<reference evidence="3 4" key="1">
    <citation type="submission" date="2018-10" db="EMBL/GenBank/DDBJ databases">
        <title>Genome-centric metagenomics revealed C2 chemical producing, CO utilizing Clostridium with novel acetogenic gene cluster.</title>
        <authorList>
            <person name="Kang H."/>
            <person name="Park B."/>
            <person name="Choi I.G."/>
            <person name="Chang I.S."/>
        </authorList>
    </citation>
    <scope>NUCLEOTIDE SEQUENCE [LARGE SCALE GENOMIC DNA]</scope>
    <source>
        <strain evidence="3 4">H21-9</strain>
    </source>
</reference>
<dbReference type="Gene3D" id="3.40.630.10">
    <property type="entry name" value="Zn peptidases"/>
    <property type="match status" value="1"/>
</dbReference>
<name>A0A3M0SAX3_9CLOT</name>
<feature type="domain" description="Peptidase M28" evidence="2">
    <location>
        <begin position="22"/>
        <end position="63"/>
    </location>
</feature>
<dbReference type="Proteomes" id="UP000277999">
    <property type="component" value="Unassembled WGS sequence"/>
</dbReference>
<proteinExistence type="predicted"/>
<organism evidence="3 4">
    <name type="scientific">Clostridium autoethanogenum</name>
    <dbReference type="NCBI Taxonomy" id="84023"/>
    <lineage>
        <taxon>Bacteria</taxon>
        <taxon>Bacillati</taxon>
        <taxon>Bacillota</taxon>
        <taxon>Clostridia</taxon>
        <taxon>Eubacteriales</taxon>
        <taxon>Clostridiaceae</taxon>
        <taxon>Clostridium</taxon>
    </lineage>
</organism>
<protein>
    <submittedName>
        <fullName evidence="3">M28 family peptidase</fullName>
    </submittedName>
</protein>
<evidence type="ECO:0000259" key="2">
    <source>
        <dbReference type="Pfam" id="PF04389"/>
    </source>
</evidence>
<comment type="caution">
    <text evidence="3">The sequence shown here is derived from an EMBL/GenBank/DDBJ whole genome shotgun (WGS) entry which is preliminary data.</text>
</comment>
<evidence type="ECO:0000313" key="3">
    <source>
        <dbReference type="EMBL" id="RMC91797.1"/>
    </source>
</evidence>
<feature type="region of interest" description="Disordered" evidence="1">
    <location>
        <begin position="1"/>
        <end position="26"/>
    </location>
</feature>
<accession>A0A3M0SAX3</accession>